<dbReference type="GO" id="GO:0030141">
    <property type="term" value="C:secretory granule"/>
    <property type="evidence" value="ECO:0007669"/>
    <property type="project" value="TreeGrafter"/>
</dbReference>
<evidence type="ECO:0000256" key="4">
    <source>
        <dbReference type="SAM" id="SignalP"/>
    </source>
</evidence>
<feature type="signal peptide" evidence="4">
    <location>
        <begin position="1"/>
        <end position="20"/>
    </location>
</feature>
<dbReference type="GO" id="GO:0005615">
    <property type="term" value="C:extracellular space"/>
    <property type="evidence" value="ECO:0007669"/>
    <property type="project" value="TreeGrafter"/>
</dbReference>
<keyword evidence="3" id="KW-1015">Disulfide bond</keyword>
<dbReference type="PROSITE" id="PS00264">
    <property type="entry name" value="NEUROHYPOPHYS_HORM"/>
    <property type="match status" value="1"/>
</dbReference>
<accession>A0AAW1L6E2</accession>
<dbReference type="SMART" id="SM00003">
    <property type="entry name" value="NH"/>
    <property type="match status" value="1"/>
</dbReference>
<dbReference type="PANTHER" id="PTHR11681:SF5">
    <property type="entry name" value="ISOTOCIN"/>
    <property type="match status" value="1"/>
</dbReference>
<feature type="chain" id="PRO_5043530894" evidence="4">
    <location>
        <begin position="21"/>
        <end position="152"/>
    </location>
</feature>
<proteinExistence type="inferred from homology"/>
<evidence type="ECO:0000256" key="3">
    <source>
        <dbReference type="ARBA" id="ARBA00023157"/>
    </source>
</evidence>
<dbReference type="Proteomes" id="UP001458880">
    <property type="component" value="Unassembled WGS sequence"/>
</dbReference>
<dbReference type="GO" id="GO:0005185">
    <property type="term" value="F:neurohypophyseal hormone activity"/>
    <property type="evidence" value="ECO:0007669"/>
    <property type="project" value="InterPro"/>
</dbReference>
<dbReference type="PRINTS" id="PR00831">
    <property type="entry name" value="NEUROPHYSIN"/>
</dbReference>
<dbReference type="AlphaFoldDB" id="A0AAW1L6E2"/>
<dbReference type="InterPro" id="IPR000981">
    <property type="entry name" value="Neurhyp_horm"/>
</dbReference>
<gene>
    <name evidence="5" type="ORF">QE152_g15901</name>
</gene>
<dbReference type="InterPro" id="IPR022423">
    <property type="entry name" value="Neurohypophysial_hormone_CS"/>
</dbReference>
<dbReference type="SUPFAM" id="SSF49606">
    <property type="entry name" value="Neurophysin II"/>
    <property type="match status" value="1"/>
</dbReference>
<sequence length="152" mass="16603">MNSLLLIGVFFITGDYFTEGCLITNCPRGGKRSGKMTSLEGTNVKQCLACGPGRIGQCFGSKICCGPFGCLVGTPETLRCQREGFFHESEPCIAGNSFCRKNTGRCAAEGICCSQDSCYIDKSCTLEDKRDLPIFDIYNLLSYQSPIEFPTE</sequence>
<evidence type="ECO:0000313" key="6">
    <source>
        <dbReference type="Proteomes" id="UP001458880"/>
    </source>
</evidence>
<organism evidence="5 6">
    <name type="scientific">Popillia japonica</name>
    <name type="common">Japanese beetle</name>
    <dbReference type="NCBI Taxonomy" id="7064"/>
    <lineage>
        <taxon>Eukaryota</taxon>
        <taxon>Metazoa</taxon>
        <taxon>Ecdysozoa</taxon>
        <taxon>Arthropoda</taxon>
        <taxon>Hexapoda</taxon>
        <taxon>Insecta</taxon>
        <taxon>Pterygota</taxon>
        <taxon>Neoptera</taxon>
        <taxon>Endopterygota</taxon>
        <taxon>Coleoptera</taxon>
        <taxon>Polyphaga</taxon>
        <taxon>Scarabaeiformia</taxon>
        <taxon>Scarabaeidae</taxon>
        <taxon>Rutelinae</taxon>
        <taxon>Popillia</taxon>
    </lineage>
</organism>
<dbReference type="FunFam" id="2.60.9.10:FF:000001">
    <property type="entry name" value="oxytocin-neurophysin 1"/>
    <property type="match status" value="1"/>
</dbReference>
<keyword evidence="6" id="KW-1185">Reference proteome</keyword>
<protein>
    <submittedName>
        <fullName evidence="5">Neurohypophysial hormone, N-terminal Domain</fullName>
    </submittedName>
</protein>
<dbReference type="Pfam" id="PF00220">
    <property type="entry name" value="Hormone_4"/>
    <property type="match status" value="1"/>
</dbReference>
<dbReference type="PANTHER" id="PTHR11681">
    <property type="entry name" value="NEUROPHYSIN"/>
    <property type="match status" value="1"/>
</dbReference>
<dbReference type="EMBL" id="JASPKY010000160">
    <property type="protein sequence ID" value="KAK9729418.1"/>
    <property type="molecule type" value="Genomic_DNA"/>
</dbReference>
<dbReference type="Gene3D" id="2.60.9.10">
    <property type="entry name" value="Neurohypophysial hormone domain"/>
    <property type="match status" value="1"/>
</dbReference>
<evidence type="ECO:0000256" key="1">
    <source>
        <dbReference type="ARBA" id="ARBA00007369"/>
    </source>
</evidence>
<evidence type="ECO:0000313" key="5">
    <source>
        <dbReference type="EMBL" id="KAK9729418.1"/>
    </source>
</evidence>
<reference evidence="5 6" key="1">
    <citation type="journal article" date="2024" name="BMC Genomics">
        <title>De novo assembly and annotation of Popillia japonica's genome with initial clues to its potential as an invasive pest.</title>
        <authorList>
            <person name="Cucini C."/>
            <person name="Boschi S."/>
            <person name="Funari R."/>
            <person name="Cardaioli E."/>
            <person name="Iannotti N."/>
            <person name="Marturano G."/>
            <person name="Paoli F."/>
            <person name="Bruttini M."/>
            <person name="Carapelli A."/>
            <person name="Frati F."/>
            <person name="Nardi F."/>
        </authorList>
    </citation>
    <scope>NUCLEOTIDE SEQUENCE [LARGE SCALE GENOMIC DNA]</scope>
    <source>
        <strain evidence="5">DMR45628</strain>
    </source>
</reference>
<comment type="similarity">
    <text evidence="1">Belongs to the vasopressin/oxytocin family.</text>
</comment>
<comment type="caution">
    <text evidence="5">The sequence shown here is derived from an EMBL/GenBank/DDBJ whole genome shotgun (WGS) entry which is preliminary data.</text>
</comment>
<name>A0AAW1L6E2_POPJA</name>
<dbReference type="Pfam" id="PF00184">
    <property type="entry name" value="Hormone_5"/>
    <property type="match status" value="1"/>
</dbReference>
<keyword evidence="2 4" id="KW-0732">Signal</keyword>
<evidence type="ECO:0000256" key="2">
    <source>
        <dbReference type="ARBA" id="ARBA00022729"/>
    </source>
</evidence>
<dbReference type="InterPro" id="IPR036387">
    <property type="entry name" value="Neurhyp_horm_dom_sf"/>
</dbReference>